<protein>
    <recommendedName>
        <fullName evidence="5">DUF4231 domain-containing protein</fullName>
    </recommendedName>
</protein>
<comment type="caution">
    <text evidence="3">The sequence shown here is derived from an EMBL/GenBank/DDBJ whole genome shotgun (WGS) entry which is preliminary data.</text>
</comment>
<proteinExistence type="predicted"/>
<sequence>MTNPTVKALGEKQYLQGVQAEIAKVSAYSARQIRRHRWSAVVVVVAGASVPVLAAWDVIPTVVLGALGAVAAASGGITQIMQWQSSGVTAMKVSNALERELNLFLMVAGPYAASRTFEMFVERIEAIRDVADQGFLETWQRGTAPVEGSQPVQAAESGQTAT</sequence>
<keyword evidence="2" id="KW-0812">Transmembrane</keyword>
<name>A0ABQ4CWI5_9ACTN</name>
<dbReference type="Proteomes" id="UP000604117">
    <property type="component" value="Unassembled WGS sequence"/>
</dbReference>
<dbReference type="InterPro" id="IPR025325">
    <property type="entry name" value="DUF4231"/>
</dbReference>
<keyword evidence="2" id="KW-1133">Transmembrane helix</keyword>
<dbReference type="EMBL" id="BONE01000046">
    <property type="protein sequence ID" value="GIF75647.1"/>
    <property type="molecule type" value="Genomic_DNA"/>
</dbReference>
<keyword evidence="2" id="KW-0472">Membrane</keyword>
<gene>
    <name evidence="3" type="ORF">Asi02nite_51650</name>
</gene>
<accession>A0ABQ4CWI5</accession>
<organism evidence="3 4">
    <name type="scientific">Asanoa siamensis</name>
    <dbReference type="NCBI Taxonomy" id="926357"/>
    <lineage>
        <taxon>Bacteria</taxon>
        <taxon>Bacillati</taxon>
        <taxon>Actinomycetota</taxon>
        <taxon>Actinomycetes</taxon>
        <taxon>Micromonosporales</taxon>
        <taxon>Micromonosporaceae</taxon>
        <taxon>Asanoa</taxon>
    </lineage>
</organism>
<dbReference type="Pfam" id="PF14015">
    <property type="entry name" value="DUF4231"/>
    <property type="match status" value="1"/>
</dbReference>
<feature type="region of interest" description="Disordered" evidence="1">
    <location>
        <begin position="143"/>
        <end position="162"/>
    </location>
</feature>
<feature type="transmembrane region" description="Helical" evidence="2">
    <location>
        <begin position="38"/>
        <end position="56"/>
    </location>
</feature>
<evidence type="ECO:0000313" key="4">
    <source>
        <dbReference type="Proteomes" id="UP000604117"/>
    </source>
</evidence>
<evidence type="ECO:0000313" key="3">
    <source>
        <dbReference type="EMBL" id="GIF75647.1"/>
    </source>
</evidence>
<evidence type="ECO:0000256" key="2">
    <source>
        <dbReference type="SAM" id="Phobius"/>
    </source>
</evidence>
<dbReference type="NCBIfam" id="NF033634">
    <property type="entry name" value="SLATT_1"/>
    <property type="match status" value="1"/>
</dbReference>
<keyword evidence="4" id="KW-1185">Reference proteome</keyword>
<dbReference type="RefSeq" id="WP_203716503.1">
    <property type="nucleotide sequence ID" value="NZ_BONE01000046.1"/>
</dbReference>
<evidence type="ECO:0000256" key="1">
    <source>
        <dbReference type="SAM" id="MobiDB-lite"/>
    </source>
</evidence>
<reference evidence="3 4" key="1">
    <citation type="submission" date="2021-01" db="EMBL/GenBank/DDBJ databases">
        <title>Whole genome shotgun sequence of Asanoa siamensis NBRC 107932.</title>
        <authorList>
            <person name="Komaki H."/>
            <person name="Tamura T."/>
        </authorList>
    </citation>
    <scope>NUCLEOTIDE SEQUENCE [LARGE SCALE GENOMIC DNA]</scope>
    <source>
        <strain evidence="3 4">NBRC 107932</strain>
    </source>
</reference>
<feature type="compositionally biased region" description="Polar residues" evidence="1">
    <location>
        <begin position="150"/>
        <end position="162"/>
    </location>
</feature>
<evidence type="ECO:0008006" key="5">
    <source>
        <dbReference type="Google" id="ProtNLM"/>
    </source>
</evidence>